<keyword evidence="2" id="KW-1015">Disulfide bond</keyword>
<keyword evidence="1" id="KW-0677">Repeat</keyword>
<dbReference type="GO" id="GO:0004252">
    <property type="term" value="F:serine-type endopeptidase activity"/>
    <property type="evidence" value="ECO:0007669"/>
    <property type="project" value="TreeGrafter"/>
</dbReference>
<keyword evidence="8" id="KW-1185">Reference proteome</keyword>
<dbReference type="InterPro" id="IPR000859">
    <property type="entry name" value="CUB_dom"/>
</dbReference>
<dbReference type="AlphaFoldDB" id="A0A2G8L1N3"/>
<dbReference type="CDD" id="cd00041">
    <property type="entry name" value="CUB"/>
    <property type="match status" value="1"/>
</dbReference>
<dbReference type="InterPro" id="IPR003410">
    <property type="entry name" value="HYR_dom"/>
</dbReference>
<evidence type="ECO:0008006" key="9">
    <source>
        <dbReference type="Google" id="ProtNLM"/>
    </source>
</evidence>
<dbReference type="EMBL" id="MRZV01000263">
    <property type="protein sequence ID" value="PIK54115.1"/>
    <property type="molecule type" value="Genomic_DNA"/>
</dbReference>
<feature type="domain" description="CUB" evidence="5">
    <location>
        <begin position="17"/>
        <end position="142"/>
    </location>
</feature>
<accession>A0A2G8L1N3</accession>
<dbReference type="SMART" id="SM00042">
    <property type="entry name" value="CUB"/>
    <property type="match status" value="1"/>
</dbReference>
<dbReference type="SUPFAM" id="SSF49854">
    <property type="entry name" value="Spermadhesin, CUB domain"/>
    <property type="match status" value="1"/>
</dbReference>
<evidence type="ECO:0000256" key="1">
    <source>
        <dbReference type="ARBA" id="ARBA00022737"/>
    </source>
</evidence>
<dbReference type="PROSITE" id="PS01180">
    <property type="entry name" value="CUB"/>
    <property type="match status" value="1"/>
</dbReference>
<dbReference type="Proteomes" id="UP000230750">
    <property type="component" value="Unassembled WGS sequence"/>
</dbReference>
<organism evidence="7 8">
    <name type="scientific">Stichopus japonicus</name>
    <name type="common">Sea cucumber</name>
    <dbReference type="NCBI Taxonomy" id="307972"/>
    <lineage>
        <taxon>Eukaryota</taxon>
        <taxon>Metazoa</taxon>
        <taxon>Echinodermata</taxon>
        <taxon>Eleutherozoa</taxon>
        <taxon>Echinozoa</taxon>
        <taxon>Holothuroidea</taxon>
        <taxon>Aspidochirotacea</taxon>
        <taxon>Aspidochirotida</taxon>
        <taxon>Stichopodidae</taxon>
        <taxon>Apostichopus</taxon>
    </lineage>
</organism>
<feature type="signal peptide" evidence="4">
    <location>
        <begin position="1"/>
        <end position="18"/>
    </location>
</feature>
<reference evidence="7 8" key="1">
    <citation type="journal article" date="2017" name="PLoS Biol.">
        <title>The sea cucumber genome provides insights into morphological evolution and visceral regeneration.</title>
        <authorList>
            <person name="Zhang X."/>
            <person name="Sun L."/>
            <person name="Yuan J."/>
            <person name="Sun Y."/>
            <person name="Gao Y."/>
            <person name="Zhang L."/>
            <person name="Li S."/>
            <person name="Dai H."/>
            <person name="Hamel J.F."/>
            <person name="Liu C."/>
            <person name="Yu Y."/>
            <person name="Liu S."/>
            <person name="Lin W."/>
            <person name="Guo K."/>
            <person name="Jin S."/>
            <person name="Xu P."/>
            <person name="Storey K.B."/>
            <person name="Huan P."/>
            <person name="Zhang T."/>
            <person name="Zhou Y."/>
            <person name="Zhang J."/>
            <person name="Lin C."/>
            <person name="Li X."/>
            <person name="Xing L."/>
            <person name="Huo D."/>
            <person name="Sun M."/>
            <person name="Wang L."/>
            <person name="Mercier A."/>
            <person name="Li F."/>
            <person name="Yang H."/>
            <person name="Xiang J."/>
        </authorList>
    </citation>
    <scope>NUCLEOTIDE SEQUENCE [LARGE SCALE GENOMIC DNA]</scope>
    <source>
        <strain evidence="7">Shaxun</strain>
        <tissue evidence="7">Muscle</tissue>
    </source>
</reference>
<dbReference type="Pfam" id="PF00431">
    <property type="entry name" value="CUB"/>
    <property type="match status" value="1"/>
</dbReference>
<feature type="domain" description="HYR" evidence="6">
    <location>
        <begin position="140"/>
        <end position="227"/>
    </location>
</feature>
<dbReference type="OrthoDB" id="412711at2759"/>
<feature type="chain" id="PRO_5013580486" description="CUB domain-containing protein" evidence="4">
    <location>
        <begin position="19"/>
        <end position="287"/>
    </location>
</feature>
<comment type="caution">
    <text evidence="7">The sequence shown here is derived from an EMBL/GenBank/DDBJ whole genome shotgun (WGS) entry which is preliminary data.</text>
</comment>
<protein>
    <recommendedName>
        <fullName evidence="9">CUB domain-containing protein</fullName>
    </recommendedName>
</protein>
<sequence>MIFSLLYIFLPLYRIVSGTTVIRINTQQGTILSPNFPDPSPSRQRFLYYIIQVPGALRFNFSINFFCTEENKDFLFYGNGTNPSLQAFPATLGVEFLNGCFNETMTDELPMELILEGDSAWFRFDTDRNIPSPGFNITYTIVGNPPIITCPEPVFIESLENDIGNNAVWPNPTCTGIDRPDPSTLQIECTPELGVFFLGLGPNTATCTCTDNLGASDSCDFEVTITPFPVNAQPVINCPDDVTVASLPGDVGNTASWSPPICTDVDQTPGSLQVSSVRNPVISFRWD</sequence>
<dbReference type="InterPro" id="IPR035914">
    <property type="entry name" value="Sperma_CUB_dom_sf"/>
</dbReference>
<dbReference type="Gene3D" id="2.60.120.290">
    <property type="entry name" value="Spermadhesin, CUB domain"/>
    <property type="match status" value="1"/>
</dbReference>
<keyword evidence="4" id="KW-0732">Signal</keyword>
<dbReference type="GO" id="GO:0005615">
    <property type="term" value="C:extracellular space"/>
    <property type="evidence" value="ECO:0007669"/>
    <property type="project" value="TreeGrafter"/>
</dbReference>
<gene>
    <name evidence="7" type="ORF">BSL78_08994</name>
</gene>
<dbReference type="PANTHER" id="PTHR24255:SF31">
    <property type="entry name" value="CUBILIN-LIKE PROTEIN"/>
    <property type="match status" value="1"/>
</dbReference>
<evidence type="ECO:0000256" key="2">
    <source>
        <dbReference type="ARBA" id="ARBA00023157"/>
    </source>
</evidence>
<evidence type="ECO:0000259" key="6">
    <source>
        <dbReference type="PROSITE" id="PS50825"/>
    </source>
</evidence>
<name>A0A2G8L1N3_STIJA</name>
<evidence type="ECO:0000259" key="5">
    <source>
        <dbReference type="PROSITE" id="PS01180"/>
    </source>
</evidence>
<comment type="caution">
    <text evidence="3">Lacks conserved residue(s) required for the propagation of feature annotation.</text>
</comment>
<evidence type="ECO:0000256" key="3">
    <source>
        <dbReference type="PROSITE-ProRule" id="PRU00059"/>
    </source>
</evidence>
<evidence type="ECO:0000256" key="4">
    <source>
        <dbReference type="SAM" id="SignalP"/>
    </source>
</evidence>
<evidence type="ECO:0000313" key="7">
    <source>
        <dbReference type="EMBL" id="PIK54115.1"/>
    </source>
</evidence>
<dbReference type="PROSITE" id="PS50825">
    <property type="entry name" value="HYR"/>
    <property type="match status" value="1"/>
</dbReference>
<dbReference type="PANTHER" id="PTHR24255">
    <property type="entry name" value="COMPLEMENT COMPONENT 1, S SUBCOMPONENT-RELATED"/>
    <property type="match status" value="1"/>
</dbReference>
<evidence type="ECO:0000313" key="8">
    <source>
        <dbReference type="Proteomes" id="UP000230750"/>
    </source>
</evidence>
<proteinExistence type="predicted"/>